<reference evidence="2" key="1">
    <citation type="journal article" date="2019" name="Int. J. Syst. Evol. Microbiol.">
        <title>The Global Catalogue of Microorganisms (GCM) 10K type strain sequencing project: providing services to taxonomists for standard genome sequencing and annotation.</title>
        <authorList>
            <consortium name="The Broad Institute Genomics Platform"/>
            <consortium name="The Broad Institute Genome Sequencing Center for Infectious Disease"/>
            <person name="Wu L."/>
            <person name="Ma J."/>
        </authorList>
    </citation>
    <scope>NUCLEOTIDE SEQUENCE [LARGE SCALE GENOMIC DNA]</scope>
    <source>
        <strain evidence="2">CGMCC 1.12479</strain>
    </source>
</reference>
<proteinExistence type="predicted"/>
<evidence type="ECO:0000313" key="2">
    <source>
        <dbReference type="Proteomes" id="UP000635885"/>
    </source>
</evidence>
<protein>
    <recommendedName>
        <fullName evidence="3">Lipoprotein</fullName>
    </recommendedName>
</protein>
<comment type="caution">
    <text evidence="1">The sequence shown here is derived from an EMBL/GenBank/DDBJ whole genome shotgun (WGS) entry which is preliminary data.</text>
</comment>
<gene>
    <name evidence="1" type="ORF">GCM10010993_23420</name>
</gene>
<sequence length="356" mass="39791">MFAVWISFSCSEDEDSNLTPNTTQTNWVKSSGFDEGIINSIYTDNKLYIMGANTFYSDASITSTNTPFIFEKFNSRPGWHKLPISNTVLASKTELDIFILPVSGLADENHIKINPKTYDPTFIKFEDIPRWQSEGMGISNSGSILVPYRTAKEGIAENNPSFLLINTSEVNTKIIVTDVKVVNPEIINYYDQVYQIDSFNDFFILTVGNEIIQISDLGVVSNIGTFNSFRSTVSNNEIHSFGINRTLGEVSYFKSRIDGTNRQLISKKSIEPLFDGLEIISINNQIIGFKNDKIYLIEMGSNGMKMTELNNAKLEGGFITSIVLVNENTVLVTATCHVICGAYSKSLDNFFEVKNP</sequence>
<accession>A0ABQ1MTT3</accession>
<organism evidence="1 2">
    <name type="scientific">Belliella aquatica</name>
    <dbReference type="NCBI Taxonomy" id="1323734"/>
    <lineage>
        <taxon>Bacteria</taxon>
        <taxon>Pseudomonadati</taxon>
        <taxon>Bacteroidota</taxon>
        <taxon>Cytophagia</taxon>
        <taxon>Cytophagales</taxon>
        <taxon>Cyclobacteriaceae</taxon>
        <taxon>Belliella</taxon>
    </lineage>
</organism>
<name>A0ABQ1MTT3_9BACT</name>
<evidence type="ECO:0008006" key="3">
    <source>
        <dbReference type="Google" id="ProtNLM"/>
    </source>
</evidence>
<dbReference type="EMBL" id="BMFD01000007">
    <property type="protein sequence ID" value="GGC44210.1"/>
    <property type="molecule type" value="Genomic_DNA"/>
</dbReference>
<keyword evidence="2" id="KW-1185">Reference proteome</keyword>
<dbReference type="Proteomes" id="UP000635885">
    <property type="component" value="Unassembled WGS sequence"/>
</dbReference>
<evidence type="ECO:0000313" key="1">
    <source>
        <dbReference type="EMBL" id="GGC44210.1"/>
    </source>
</evidence>